<dbReference type="PANTHER" id="PTHR36195:SF4">
    <property type="entry name" value="DOMAIN PROTEIN, PUTATIVE (AFU_ORTHOLOGUE AFUA_5G01990)-RELATED"/>
    <property type="match status" value="1"/>
</dbReference>
<dbReference type="PANTHER" id="PTHR36195">
    <property type="entry name" value="DOMAIN PROTEIN, PUTATIVE (AFU_ORTHOLOGUE AFUA_5G01990)-RELATED-RELATED"/>
    <property type="match status" value="1"/>
</dbReference>
<evidence type="ECO:0000313" key="1">
    <source>
        <dbReference type="EMBL" id="CAG8118545.1"/>
    </source>
</evidence>
<dbReference type="EMBL" id="CAJVNV010000222">
    <property type="protein sequence ID" value="CAG8118545.1"/>
    <property type="molecule type" value="Genomic_DNA"/>
</dbReference>
<dbReference type="OrthoDB" id="2831072at2759"/>
<dbReference type="Proteomes" id="UP001153461">
    <property type="component" value="Unassembled WGS sequence"/>
</dbReference>
<proteinExistence type="predicted"/>
<evidence type="ECO:0000313" key="2">
    <source>
        <dbReference type="Proteomes" id="UP001153461"/>
    </source>
</evidence>
<protein>
    <recommendedName>
        <fullName evidence="3">16 kDa allergen</fullName>
    </recommendedName>
</protein>
<dbReference type="InterPro" id="IPR006771">
    <property type="entry name" value="CetA-like"/>
</dbReference>
<organism evidence="1 2">
    <name type="scientific">Penicillium nalgiovense</name>
    <dbReference type="NCBI Taxonomy" id="60175"/>
    <lineage>
        <taxon>Eukaryota</taxon>
        <taxon>Fungi</taxon>
        <taxon>Dikarya</taxon>
        <taxon>Ascomycota</taxon>
        <taxon>Pezizomycotina</taxon>
        <taxon>Eurotiomycetes</taxon>
        <taxon>Eurotiomycetidae</taxon>
        <taxon>Eurotiales</taxon>
        <taxon>Aspergillaceae</taxon>
        <taxon>Penicillium</taxon>
    </lineage>
</organism>
<comment type="caution">
    <text evidence="1">The sequence shown here is derived from an EMBL/GenBank/DDBJ whole genome shotgun (WGS) entry which is preliminary data.</text>
</comment>
<gene>
    <name evidence="1" type="ORF">PNAL_LOCUS5192</name>
</gene>
<accession>A0A9W4MSF1</accession>
<dbReference type="Pfam" id="PF04681">
    <property type="entry name" value="Bys1"/>
    <property type="match status" value="1"/>
</dbReference>
<dbReference type="AlphaFoldDB" id="A0A9W4MSF1"/>
<sequence>MYSNGNIIGTINRYVPMMYYMWSEQQTYMKTANSFPCQETDNPSFYCKTETEITMKTSLITFGAFLGLVSAQNAVVNNHCDTTVYVQSFPPDGSAPGPLTTVAKGETFSEKFRTSGSTVKIAKTKTLNEPLFFGYSFSSNPDYAYYELSTEWGNPFAANPNSLSPGDGCEVFDCAANDAACYSTPAHKKVYGCPQPVTLTADLCQ</sequence>
<name>A0A9W4MSF1_PENNA</name>
<reference evidence="1" key="1">
    <citation type="submission" date="2021-07" db="EMBL/GenBank/DDBJ databases">
        <authorList>
            <person name="Branca A.L. A."/>
        </authorList>
    </citation>
    <scope>NUCLEOTIDE SEQUENCE</scope>
</reference>
<evidence type="ECO:0008006" key="3">
    <source>
        <dbReference type="Google" id="ProtNLM"/>
    </source>
</evidence>